<organism evidence="1 2">
    <name type="scientific">Phragmitibacter flavus</name>
    <dbReference type="NCBI Taxonomy" id="2576071"/>
    <lineage>
        <taxon>Bacteria</taxon>
        <taxon>Pseudomonadati</taxon>
        <taxon>Verrucomicrobiota</taxon>
        <taxon>Verrucomicrobiia</taxon>
        <taxon>Verrucomicrobiales</taxon>
        <taxon>Verrucomicrobiaceae</taxon>
        <taxon>Phragmitibacter</taxon>
    </lineage>
</organism>
<evidence type="ECO:0000313" key="2">
    <source>
        <dbReference type="Proteomes" id="UP000306196"/>
    </source>
</evidence>
<keyword evidence="2" id="KW-1185">Reference proteome</keyword>
<evidence type="ECO:0000313" key="1">
    <source>
        <dbReference type="EMBL" id="TLD70523.1"/>
    </source>
</evidence>
<protein>
    <submittedName>
        <fullName evidence="1">Uncharacterized protein</fullName>
    </submittedName>
</protein>
<dbReference type="EMBL" id="VAUV01000008">
    <property type="protein sequence ID" value="TLD70523.1"/>
    <property type="molecule type" value="Genomic_DNA"/>
</dbReference>
<proteinExistence type="predicted"/>
<dbReference type="AlphaFoldDB" id="A0A5R8KE05"/>
<dbReference type="Proteomes" id="UP000306196">
    <property type="component" value="Unassembled WGS sequence"/>
</dbReference>
<name>A0A5R8KE05_9BACT</name>
<dbReference type="RefSeq" id="WP_138086580.1">
    <property type="nucleotide sequence ID" value="NZ_VAUV01000008.1"/>
</dbReference>
<gene>
    <name evidence="1" type="ORF">FEM03_12420</name>
</gene>
<sequence length="137" mass="15423">MSIPIYETVLWLAYSGAADRLLQSFPEAVLEDEWLEVAEYQQLECLLEQSETDATIGSTMLRQLRSKQLSHGRTVAFRLATSEAAPICGTFNRWGFTFTSEEAFGEATRLRIVVFLQSFGIGTMECYTIPDSDTPPR</sequence>
<accession>A0A5R8KE05</accession>
<reference evidence="1 2" key="1">
    <citation type="submission" date="2019-05" db="EMBL/GenBank/DDBJ databases">
        <title>Verrucobacter flavum gen. nov., sp. nov. a new member of the family Verrucomicrobiaceae.</title>
        <authorList>
            <person name="Szuroczki S."/>
            <person name="Abbaszade G."/>
            <person name="Szabo A."/>
            <person name="Felfoldi T."/>
            <person name="Schumann P."/>
            <person name="Boka K."/>
            <person name="Keki Z."/>
            <person name="Toumi M."/>
            <person name="Toth E."/>
        </authorList>
    </citation>
    <scope>NUCLEOTIDE SEQUENCE [LARGE SCALE GENOMIC DNA]</scope>
    <source>
        <strain evidence="1 2">MG-N-17</strain>
    </source>
</reference>
<comment type="caution">
    <text evidence="1">The sequence shown here is derived from an EMBL/GenBank/DDBJ whole genome shotgun (WGS) entry which is preliminary data.</text>
</comment>